<protein>
    <recommendedName>
        <fullName evidence="1">FAD dependent oxidoreductase domain-containing protein</fullName>
    </recommendedName>
</protein>
<dbReference type="PANTHER" id="PTHR13847:SF281">
    <property type="entry name" value="FAD DEPENDENT OXIDOREDUCTASE DOMAIN-CONTAINING PROTEIN"/>
    <property type="match status" value="1"/>
</dbReference>
<dbReference type="AlphaFoldDB" id="A0A381ZA79"/>
<sequence length="430" mass="47727">MLPNNDQTCGWINGLPKRTNINVVKGSLSCDWIIIGAGYTGLSAARQLGNMNPNIKIMLVDAQLAGEGASSRNSGYLVDSTMNDGFVSSKNTDDYKAKCDLYSLGIKKVKEFVARHQVDCDWNESGKYYASSIIKDVERLDRFSDKLNTLEIENHILYNSELSQKLGTDFYKVALYTKGGVLLHPGKLVRAMVNSLPENVTLYENSPLLKWEEANNKINCIFQEASIEAASIIFCTNGFLSSLGIEGRYSFPLLLTASMTRKLTDKEFNIIGSPNEWGVLSVRPMGATVRMTKDRRILIRNTASLYNNKSSTNHNKNIHLQGLLKRFPSLPEDIIETTWSGTVCRSGNAAPIFKKINNNVYAAGCFNGSGIGLGTLFGEEIANKACNNMTSEIELIQKTKKPNWLPPQPFLNLGIKARFFIDSNYAKSEI</sequence>
<accession>A0A381ZA79</accession>
<dbReference type="InterPro" id="IPR036188">
    <property type="entry name" value="FAD/NAD-bd_sf"/>
</dbReference>
<dbReference type="EMBL" id="UINC01020520">
    <property type="protein sequence ID" value="SVA86099.1"/>
    <property type="molecule type" value="Genomic_DNA"/>
</dbReference>
<dbReference type="Pfam" id="PF01266">
    <property type="entry name" value="DAO"/>
    <property type="match status" value="1"/>
</dbReference>
<dbReference type="Gene3D" id="3.50.50.60">
    <property type="entry name" value="FAD/NAD(P)-binding domain"/>
    <property type="match status" value="1"/>
</dbReference>
<gene>
    <name evidence="2" type="ORF">METZ01_LOCUS138953</name>
</gene>
<name>A0A381ZA79_9ZZZZ</name>
<feature type="domain" description="FAD dependent oxidoreductase" evidence="1">
    <location>
        <begin position="31"/>
        <end position="383"/>
    </location>
</feature>
<dbReference type="SUPFAM" id="SSF51905">
    <property type="entry name" value="FAD/NAD(P)-binding domain"/>
    <property type="match status" value="1"/>
</dbReference>
<evidence type="ECO:0000313" key="2">
    <source>
        <dbReference type="EMBL" id="SVA86099.1"/>
    </source>
</evidence>
<dbReference type="PANTHER" id="PTHR13847">
    <property type="entry name" value="SARCOSINE DEHYDROGENASE-RELATED"/>
    <property type="match status" value="1"/>
</dbReference>
<dbReference type="GO" id="GO:0005737">
    <property type="term" value="C:cytoplasm"/>
    <property type="evidence" value="ECO:0007669"/>
    <property type="project" value="TreeGrafter"/>
</dbReference>
<evidence type="ECO:0000259" key="1">
    <source>
        <dbReference type="Pfam" id="PF01266"/>
    </source>
</evidence>
<organism evidence="2">
    <name type="scientific">marine metagenome</name>
    <dbReference type="NCBI Taxonomy" id="408172"/>
    <lineage>
        <taxon>unclassified sequences</taxon>
        <taxon>metagenomes</taxon>
        <taxon>ecological metagenomes</taxon>
    </lineage>
</organism>
<dbReference type="Gene3D" id="3.30.9.10">
    <property type="entry name" value="D-Amino Acid Oxidase, subunit A, domain 2"/>
    <property type="match status" value="1"/>
</dbReference>
<dbReference type="InterPro" id="IPR006076">
    <property type="entry name" value="FAD-dep_OxRdtase"/>
</dbReference>
<reference evidence="2" key="1">
    <citation type="submission" date="2018-05" db="EMBL/GenBank/DDBJ databases">
        <authorList>
            <person name="Lanie J.A."/>
            <person name="Ng W.-L."/>
            <person name="Kazmierczak K.M."/>
            <person name="Andrzejewski T.M."/>
            <person name="Davidsen T.M."/>
            <person name="Wayne K.J."/>
            <person name="Tettelin H."/>
            <person name="Glass J.I."/>
            <person name="Rusch D."/>
            <person name="Podicherti R."/>
            <person name="Tsui H.-C.T."/>
            <person name="Winkler M.E."/>
        </authorList>
    </citation>
    <scope>NUCLEOTIDE SEQUENCE</scope>
</reference>
<proteinExistence type="predicted"/>